<evidence type="ECO:0000259" key="2">
    <source>
        <dbReference type="Pfam" id="PF04282"/>
    </source>
</evidence>
<feature type="domain" description="DUF438" evidence="2">
    <location>
        <begin position="9"/>
        <end position="73"/>
    </location>
</feature>
<dbReference type="PANTHER" id="PTHR39966">
    <property type="entry name" value="BLL2471 PROTEIN-RELATED"/>
    <property type="match status" value="1"/>
</dbReference>
<accession>A0A1H7L104</accession>
<dbReference type="Pfam" id="PF13596">
    <property type="entry name" value="PAS_10"/>
    <property type="match status" value="1"/>
</dbReference>
<gene>
    <name evidence="3" type="ORF">SAMN02910377_02211</name>
</gene>
<sequence>MEEKNIELLKDYIKRLSNGESLESVRADFVDNFSDVEAFNIMQAEQQLMKEGVPFTEVQKLCDVHSALFHGKTREEKIANAEKEVEASAARVTSNITIEKREAAKKQAEIVGHPLHLFTKENEALTEEINKTKSLIEDIKIDPSDDNNRKIIEIIDNLRKVAIHYAKKGDLLYPHMKAKYDISGPSDVMWSVDDEIRDELKFIADSDFRNAEYLGRLEHAITRMEEMIYKEQNILFPICTKFFTDEEWYKIYQDSKDYAPCLVDFIKWPEAETALSKENATSNATEDIIYLPGGHFTPAQLRAMLNTLPVEISFIDENDINCFFNEGPKLFKRAGMAIGRDVYSCHPPKIEMMVRSIIGDFKSGARDKVSVWMEKEGIPVLVEYIAVRDDNGQYIGTMECVQKMDEAKKHFEK</sequence>
<dbReference type="Pfam" id="PF04282">
    <property type="entry name" value="DUF438"/>
    <property type="match status" value="1"/>
</dbReference>
<evidence type="ECO:0000313" key="3">
    <source>
        <dbReference type="EMBL" id="SEK92733.1"/>
    </source>
</evidence>
<evidence type="ECO:0000313" key="4">
    <source>
        <dbReference type="Proteomes" id="UP000182321"/>
    </source>
</evidence>
<dbReference type="InterPro" id="IPR007380">
    <property type="entry name" value="DUF438"/>
</dbReference>
<feature type="domain" description="Hemerythrin-like" evidence="1">
    <location>
        <begin position="113"/>
        <end position="238"/>
    </location>
</feature>
<reference evidence="4" key="1">
    <citation type="submission" date="2016-10" db="EMBL/GenBank/DDBJ databases">
        <authorList>
            <person name="Varghese N."/>
        </authorList>
    </citation>
    <scope>NUCLEOTIDE SEQUENCE [LARGE SCALE GENOMIC DNA]</scope>
    <source>
        <strain evidence="4">ACV-9</strain>
    </source>
</reference>
<dbReference type="Pfam" id="PF01814">
    <property type="entry name" value="Hemerythrin"/>
    <property type="match status" value="1"/>
</dbReference>
<name>A0A1H7L104_9FIRM</name>
<dbReference type="RefSeq" id="WP_074791765.1">
    <property type="nucleotide sequence ID" value="NZ_FNZX01000014.1"/>
</dbReference>
<dbReference type="GO" id="GO:0005886">
    <property type="term" value="C:plasma membrane"/>
    <property type="evidence" value="ECO:0007669"/>
    <property type="project" value="TreeGrafter"/>
</dbReference>
<dbReference type="EMBL" id="FNZX01000014">
    <property type="protein sequence ID" value="SEK92733.1"/>
    <property type="molecule type" value="Genomic_DNA"/>
</dbReference>
<proteinExistence type="predicted"/>
<organism evidence="3 4">
    <name type="scientific">Pseudobutyrivibrio ruminis</name>
    <dbReference type="NCBI Taxonomy" id="46206"/>
    <lineage>
        <taxon>Bacteria</taxon>
        <taxon>Bacillati</taxon>
        <taxon>Bacillota</taxon>
        <taxon>Clostridia</taxon>
        <taxon>Lachnospirales</taxon>
        <taxon>Lachnospiraceae</taxon>
        <taxon>Pseudobutyrivibrio</taxon>
    </lineage>
</organism>
<evidence type="ECO:0000259" key="1">
    <source>
        <dbReference type="Pfam" id="PF01814"/>
    </source>
</evidence>
<dbReference type="PANTHER" id="PTHR39966:SF3">
    <property type="entry name" value="DUF438 DOMAIN-CONTAINING PROTEIN"/>
    <property type="match status" value="1"/>
</dbReference>
<protein>
    <recommendedName>
        <fullName evidence="5">Histidine kinase</fullName>
    </recommendedName>
</protein>
<dbReference type="AlphaFoldDB" id="A0A1H7L104"/>
<dbReference type="Proteomes" id="UP000182321">
    <property type="component" value="Unassembled WGS sequence"/>
</dbReference>
<evidence type="ECO:0008006" key="5">
    <source>
        <dbReference type="Google" id="ProtNLM"/>
    </source>
</evidence>
<dbReference type="InterPro" id="IPR012312">
    <property type="entry name" value="Hemerythrin-like"/>
</dbReference>
<dbReference type="Gene3D" id="1.20.120.520">
    <property type="entry name" value="nmb1532 protein domain like"/>
    <property type="match status" value="1"/>
</dbReference>
<keyword evidence="4" id="KW-1185">Reference proteome</keyword>